<dbReference type="PROSITE" id="PS51379">
    <property type="entry name" value="4FE4S_FER_2"/>
    <property type="match status" value="2"/>
</dbReference>
<dbReference type="SUPFAM" id="SSF54862">
    <property type="entry name" value="4Fe-4S ferredoxins"/>
    <property type="match status" value="1"/>
</dbReference>
<evidence type="ECO:0000259" key="9">
    <source>
        <dbReference type="PROSITE" id="PS51379"/>
    </source>
</evidence>
<dbReference type="InterPro" id="IPR029479">
    <property type="entry name" value="Nitroreductase"/>
</dbReference>
<comment type="cofactor">
    <cofactor evidence="1">
        <name>FMN</name>
        <dbReference type="ChEBI" id="CHEBI:58210"/>
    </cofactor>
</comment>
<evidence type="ECO:0000256" key="8">
    <source>
        <dbReference type="ARBA" id="ARBA00023014"/>
    </source>
</evidence>
<dbReference type="SUPFAM" id="SSF55469">
    <property type="entry name" value="FMN-dependent nitroreductase-like"/>
    <property type="match status" value="1"/>
</dbReference>
<accession>A0ABV1GZQ9</accession>
<keyword evidence="11" id="KW-1185">Reference proteome</keyword>
<keyword evidence="4" id="KW-0288">FMN</keyword>
<dbReference type="Pfam" id="PF00881">
    <property type="entry name" value="Nitroreductase"/>
    <property type="match status" value="1"/>
</dbReference>
<reference evidence="10 11" key="1">
    <citation type="submission" date="2024-03" db="EMBL/GenBank/DDBJ databases">
        <title>Human intestinal bacterial collection.</title>
        <authorList>
            <person name="Pauvert C."/>
            <person name="Hitch T.C.A."/>
            <person name="Clavel T."/>
        </authorList>
    </citation>
    <scope>NUCLEOTIDE SEQUENCE [LARGE SCALE GENOMIC DNA]</scope>
    <source>
        <strain evidence="10 11">CLA-KB-H122</strain>
    </source>
</reference>
<evidence type="ECO:0000256" key="7">
    <source>
        <dbReference type="ARBA" id="ARBA00023004"/>
    </source>
</evidence>
<keyword evidence="8" id="KW-0411">Iron-sulfur</keyword>
<evidence type="ECO:0000256" key="2">
    <source>
        <dbReference type="ARBA" id="ARBA00007118"/>
    </source>
</evidence>
<dbReference type="PANTHER" id="PTHR43673">
    <property type="entry name" value="NAD(P)H NITROREDUCTASE YDGI-RELATED"/>
    <property type="match status" value="1"/>
</dbReference>
<dbReference type="EMBL" id="JBBMFL010000015">
    <property type="protein sequence ID" value="MEQ2545666.1"/>
    <property type="molecule type" value="Genomic_DNA"/>
</dbReference>
<keyword evidence="6" id="KW-0560">Oxidoreductase</keyword>
<organism evidence="10 11">
    <name type="scientific">Alistipes intestinihominis</name>
    <dbReference type="NCBI Taxonomy" id="3133172"/>
    <lineage>
        <taxon>Bacteria</taxon>
        <taxon>Pseudomonadati</taxon>
        <taxon>Bacteroidota</taxon>
        <taxon>Bacteroidia</taxon>
        <taxon>Bacteroidales</taxon>
        <taxon>Rikenellaceae</taxon>
        <taxon>Alistipes</taxon>
    </lineage>
</organism>
<keyword evidence="5" id="KW-0479">Metal-binding</keyword>
<proteinExistence type="inferred from homology"/>
<dbReference type="Gene3D" id="3.30.70.20">
    <property type="match status" value="1"/>
</dbReference>
<evidence type="ECO:0000256" key="4">
    <source>
        <dbReference type="ARBA" id="ARBA00022643"/>
    </source>
</evidence>
<evidence type="ECO:0000256" key="1">
    <source>
        <dbReference type="ARBA" id="ARBA00001917"/>
    </source>
</evidence>
<dbReference type="InterPro" id="IPR000415">
    <property type="entry name" value="Nitroreductase-like"/>
</dbReference>
<evidence type="ECO:0000256" key="3">
    <source>
        <dbReference type="ARBA" id="ARBA00022630"/>
    </source>
</evidence>
<feature type="domain" description="4Fe-4S ferredoxin-type" evidence="9">
    <location>
        <begin position="1"/>
        <end position="29"/>
    </location>
</feature>
<sequence>MEISIRESCIRCGRCVKVCPSQIFEQEGAGAPVTLCNPGSCIVCGHCVAVCPTGSVAHEAFPPERVHAADYAALPTPEQVELLMAVRRSNRALKKTPVPQEMLDRIVAAADRAPTASNARQLGYTLVTDPEKLRGITEYTLGVFGKLEKRLRSPLVRPWLSRIVPEVYRYVPVFERLRREYAEGRDRVLRGATAVLFIHAPKENRFGAEDANLACQNASLMAEALGVSQIYMGFVLTALRQDRAARLNGMLGLEGRRICAAMAFGMPQFRYPHYIDREPAEVTHL</sequence>
<dbReference type="Proteomes" id="UP001460202">
    <property type="component" value="Unassembled WGS sequence"/>
</dbReference>
<keyword evidence="3" id="KW-0285">Flavoprotein</keyword>
<evidence type="ECO:0000256" key="5">
    <source>
        <dbReference type="ARBA" id="ARBA00022723"/>
    </source>
</evidence>
<gene>
    <name evidence="10" type="ORF">WMO46_12000</name>
</gene>
<dbReference type="Pfam" id="PF12838">
    <property type="entry name" value="Fer4_7"/>
    <property type="match status" value="1"/>
</dbReference>
<dbReference type="InterPro" id="IPR017900">
    <property type="entry name" value="4Fe4S_Fe_S_CS"/>
</dbReference>
<feature type="domain" description="4Fe-4S ferredoxin-type" evidence="9">
    <location>
        <begin position="31"/>
        <end position="61"/>
    </location>
</feature>
<evidence type="ECO:0000313" key="10">
    <source>
        <dbReference type="EMBL" id="MEQ2545666.1"/>
    </source>
</evidence>
<dbReference type="PROSITE" id="PS00198">
    <property type="entry name" value="4FE4S_FER_1"/>
    <property type="match status" value="2"/>
</dbReference>
<dbReference type="PANTHER" id="PTHR43673:SF2">
    <property type="entry name" value="NITROREDUCTASE"/>
    <property type="match status" value="1"/>
</dbReference>
<evidence type="ECO:0000256" key="6">
    <source>
        <dbReference type="ARBA" id="ARBA00023002"/>
    </source>
</evidence>
<protein>
    <submittedName>
        <fullName evidence="10">Nitroreductase family protein</fullName>
    </submittedName>
</protein>
<keyword evidence="7" id="KW-0408">Iron</keyword>
<dbReference type="RefSeq" id="WP_349094419.1">
    <property type="nucleotide sequence ID" value="NZ_JBBMFL010000015.1"/>
</dbReference>
<name>A0ABV1GZQ9_9BACT</name>
<comment type="caution">
    <text evidence="10">The sequence shown here is derived from an EMBL/GenBank/DDBJ whole genome shotgun (WGS) entry which is preliminary data.</text>
</comment>
<comment type="similarity">
    <text evidence="2">Belongs to the nitroreductase family.</text>
</comment>
<evidence type="ECO:0000313" key="11">
    <source>
        <dbReference type="Proteomes" id="UP001460202"/>
    </source>
</evidence>
<dbReference type="InterPro" id="IPR017896">
    <property type="entry name" value="4Fe4S_Fe-S-bd"/>
</dbReference>
<dbReference type="Gene3D" id="3.40.109.10">
    <property type="entry name" value="NADH Oxidase"/>
    <property type="match status" value="1"/>
</dbReference>